<reference evidence="2" key="1">
    <citation type="submission" date="2022-12" db="EMBL/GenBank/DDBJ databases">
        <authorList>
            <person name="Mo P."/>
        </authorList>
    </citation>
    <scope>NUCLEOTIDE SEQUENCE [LARGE SCALE GENOMIC DNA]</scope>
    <source>
        <strain evidence="2">HUAS 3-15</strain>
    </source>
</reference>
<gene>
    <name evidence="1" type="ORF">O1G21_29095</name>
</gene>
<evidence type="ECO:0000313" key="2">
    <source>
        <dbReference type="Proteomes" id="UP001212821"/>
    </source>
</evidence>
<dbReference type="Proteomes" id="UP001212821">
    <property type="component" value="Chromosome"/>
</dbReference>
<proteinExistence type="predicted"/>
<name>A0ABY7QBK7_9ACTN</name>
<keyword evidence="2" id="KW-1185">Reference proteome</keyword>
<protein>
    <submittedName>
        <fullName evidence="1">Uncharacterized protein</fullName>
    </submittedName>
</protein>
<evidence type="ECO:0000313" key="1">
    <source>
        <dbReference type="EMBL" id="WBP89496.1"/>
    </source>
</evidence>
<accession>A0ABY7QBK7</accession>
<dbReference type="RefSeq" id="WP_270147835.1">
    <property type="nucleotide sequence ID" value="NZ_CP115450.1"/>
</dbReference>
<organism evidence="1 2">
    <name type="scientific">Kitasatospora cathayae</name>
    <dbReference type="NCBI Taxonomy" id="3004092"/>
    <lineage>
        <taxon>Bacteria</taxon>
        <taxon>Bacillati</taxon>
        <taxon>Actinomycetota</taxon>
        <taxon>Actinomycetes</taxon>
        <taxon>Kitasatosporales</taxon>
        <taxon>Streptomycetaceae</taxon>
        <taxon>Kitasatospora</taxon>
    </lineage>
</organism>
<sequence>MNKRETYRKYRAELGEHSLVRLQEIVEEISDPNDPRGDDELYVKALHVSLRAVLPSRLPFRTR</sequence>
<dbReference type="EMBL" id="CP115450">
    <property type="protein sequence ID" value="WBP89496.1"/>
    <property type="molecule type" value="Genomic_DNA"/>
</dbReference>